<organism evidence="3 4">
    <name type="scientific">Flavobacterium restrictum</name>
    <dbReference type="NCBI Taxonomy" id="2594428"/>
    <lineage>
        <taxon>Bacteria</taxon>
        <taxon>Pseudomonadati</taxon>
        <taxon>Bacteroidota</taxon>
        <taxon>Flavobacteriia</taxon>
        <taxon>Flavobacteriales</taxon>
        <taxon>Flavobacteriaceae</taxon>
        <taxon>Flavobacterium</taxon>
    </lineage>
</organism>
<gene>
    <name evidence="3" type="ORF">FNW21_15770</name>
</gene>
<dbReference type="Gene3D" id="1.10.260.40">
    <property type="entry name" value="lambda repressor-like DNA-binding domains"/>
    <property type="match status" value="1"/>
</dbReference>
<dbReference type="Proteomes" id="UP000316371">
    <property type="component" value="Unassembled WGS sequence"/>
</dbReference>
<comment type="caution">
    <text evidence="3">The sequence shown here is derived from an EMBL/GenBank/DDBJ whole genome shotgun (WGS) entry which is preliminary data.</text>
</comment>
<dbReference type="PANTHER" id="PTHR46797:SF1">
    <property type="entry name" value="METHYLPHOSPHONATE SYNTHASE"/>
    <property type="match status" value="1"/>
</dbReference>
<dbReference type="OrthoDB" id="1367833at2"/>
<dbReference type="GO" id="GO:0005829">
    <property type="term" value="C:cytosol"/>
    <property type="evidence" value="ECO:0007669"/>
    <property type="project" value="TreeGrafter"/>
</dbReference>
<dbReference type="SMART" id="SM00530">
    <property type="entry name" value="HTH_XRE"/>
    <property type="match status" value="1"/>
</dbReference>
<dbReference type="EMBL" id="VJZT01000034">
    <property type="protein sequence ID" value="TRX34915.1"/>
    <property type="molecule type" value="Genomic_DNA"/>
</dbReference>
<dbReference type="PROSITE" id="PS50943">
    <property type="entry name" value="HTH_CROC1"/>
    <property type="match status" value="1"/>
</dbReference>
<dbReference type="GO" id="GO:0003677">
    <property type="term" value="F:DNA binding"/>
    <property type="evidence" value="ECO:0007669"/>
    <property type="project" value="UniProtKB-KW"/>
</dbReference>
<feature type="domain" description="HTH cro/C1-type" evidence="2">
    <location>
        <begin position="7"/>
        <end position="61"/>
    </location>
</feature>
<dbReference type="Pfam" id="PF01381">
    <property type="entry name" value="HTH_3"/>
    <property type="match status" value="1"/>
</dbReference>
<dbReference type="GO" id="GO:0003700">
    <property type="term" value="F:DNA-binding transcription factor activity"/>
    <property type="evidence" value="ECO:0007669"/>
    <property type="project" value="TreeGrafter"/>
</dbReference>
<dbReference type="AlphaFoldDB" id="A0A553DQH3"/>
<protein>
    <submittedName>
        <fullName evidence="3">Helix-turn-helix transcriptional regulator</fullName>
    </submittedName>
</protein>
<accession>A0A553DQH3</accession>
<dbReference type="CDD" id="cd00093">
    <property type="entry name" value="HTH_XRE"/>
    <property type="match status" value="1"/>
</dbReference>
<evidence type="ECO:0000313" key="3">
    <source>
        <dbReference type="EMBL" id="TRX34915.1"/>
    </source>
</evidence>
<dbReference type="InterPro" id="IPR010982">
    <property type="entry name" value="Lambda_DNA-bd_dom_sf"/>
</dbReference>
<reference evidence="3 4" key="1">
    <citation type="submission" date="2019-07" db="EMBL/GenBank/DDBJ databases">
        <title>Novel species of Flavobacterium.</title>
        <authorList>
            <person name="Liu Q."/>
            <person name="Xin Y.-H."/>
        </authorList>
    </citation>
    <scope>NUCLEOTIDE SEQUENCE [LARGE SCALE GENOMIC DNA]</scope>
    <source>
        <strain evidence="3 4">LB1R34</strain>
    </source>
</reference>
<evidence type="ECO:0000256" key="1">
    <source>
        <dbReference type="ARBA" id="ARBA00023125"/>
    </source>
</evidence>
<dbReference type="InterPro" id="IPR001387">
    <property type="entry name" value="Cro/C1-type_HTH"/>
</dbReference>
<sequence>MNIGEKIKTVREAKKLSQKEISNMVQMDQSQYSKIENGKTDPTTNTLEKITKALGIDLSELFISETIFKDINSADKTIMEKIRLIELLDQKEQASLYTIVDGLVANKRLRDTMSSALSL</sequence>
<evidence type="ECO:0000313" key="4">
    <source>
        <dbReference type="Proteomes" id="UP000316371"/>
    </source>
</evidence>
<dbReference type="InterPro" id="IPR050807">
    <property type="entry name" value="TransReg_Diox_bact_type"/>
</dbReference>
<keyword evidence="4" id="KW-1185">Reference proteome</keyword>
<dbReference type="PANTHER" id="PTHR46797">
    <property type="entry name" value="HTH-TYPE TRANSCRIPTIONAL REGULATOR"/>
    <property type="match status" value="1"/>
</dbReference>
<proteinExistence type="predicted"/>
<dbReference type="SUPFAM" id="SSF47413">
    <property type="entry name" value="lambda repressor-like DNA-binding domains"/>
    <property type="match status" value="1"/>
</dbReference>
<evidence type="ECO:0000259" key="2">
    <source>
        <dbReference type="PROSITE" id="PS50943"/>
    </source>
</evidence>
<dbReference type="RefSeq" id="WP_144257711.1">
    <property type="nucleotide sequence ID" value="NZ_VJZT01000034.1"/>
</dbReference>
<name>A0A553DQH3_9FLAO</name>
<keyword evidence="1" id="KW-0238">DNA-binding</keyword>